<dbReference type="InterPro" id="IPR035976">
    <property type="entry name" value="Sushi/SCR/CCP_sf"/>
</dbReference>
<sequence length="110" mass="12398">MQFDENFAISKLQFQEEFLYFTIIVCCYVCIRLNCPLPEADINTKVTASSLEPGGVASYTCDRGYELFGQSTRTCGEKWLVVGRCSIVRNKCRLAQTGKPVLNSPRRSCL</sequence>
<protein>
    <recommendedName>
        <fullName evidence="2">Sushi domain-containing protein</fullName>
    </recommendedName>
</protein>
<dbReference type="CDD" id="cd00033">
    <property type="entry name" value="CCP"/>
    <property type="match status" value="1"/>
</dbReference>
<dbReference type="Pfam" id="PF00084">
    <property type="entry name" value="Sushi"/>
    <property type="match status" value="1"/>
</dbReference>
<evidence type="ECO:0000259" key="2">
    <source>
        <dbReference type="SMART" id="SM00032"/>
    </source>
</evidence>
<feature type="domain" description="Sushi" evidence="2">
    <location>
        <begin position="35"/>
        <end position="85"/>
    </location>
</feature>
<keyword evidence="1" id="KW-1015">Disulfide bond</keyword>
<proteinExistence type="predicted"/>
<dbReference type="OrthoDB" id="547680at2759"/>
<organism evidence="3 4">
    <name type="scientific">Armadillidium nasatum</name>
    <dbReference type="NCBI Taxonomy" id="96803"/>
    <lineage>
        <taxon>Eukaryota</taxon>
        <taxon>Metazoa</taxon>
        <taxon>Ecdysozoa</taxon>
        <taxon>Arthropoda</taxon>
        <taxon>Crustacea</taxon>
        <taxon>Multicrustacea</taxon>
        <taxon>Malacostraca</taxon>
        <taxon>Eumalacostraca</taxon>
        <taxon>Peracarida</taxon>
        <taxon>Isopoda</taxon>
        <taxon>Oniscidea</taxon>
        <taxon>Crinocheta</taxon>
        <taxon>Armadillidiidae</taxon>
        <taxon>Armadillidium</taxon>
    </lineage>
</organism>
<dbReference type="AlphaFoldDB" id="A0A5N5SXJ0"/>
<comment type="caution">
    <text evidence="3">The sequence shown here is derived from an EMBL/GenBank/DDBJ whole genome shotgun (WGS) entry which is preliminary data.</text>
</comment>
<evidence type="ECO:0000313" key="4">
    <source>
        <dbReference type="Proteomes" id="UP000326759"/>
    </source>
</evidence>
<dbReference type="Proteomes" id="UP000326759">
    <property type="component" value="Unassembled WGS sequence"/>
</dbReference>
<name>A0A5N5SXJ0_9CRUS</name>
<accession>A0A5N5SXJ0</accession>
<dbReference type="SUPFAM" id="SSF57535">
    <property type="entry name" value="Complement control module/SCR domain"/>
    <property type="match status" value="1"/>
</dbReference>
<evidence type="ECO:0000313" key="3">
    <source>
        <dbReference type="EMBL" id="KAB7498921.1"/>
    </source>
</evidence>
<dbReference type="Gene3D" id="2.10.70.10">
    <property type="entry name" value="Complement Module, domain 1"/>
    <property type="match status" value="1"/>
</dbReference>
<dbReference type="EMBL" id="SEYY01018837">
    <property type="protein sequence ID" value="KAB7498921.1"/>
    <property type="molecule type" value="Genomic_DNA"/>
</dbReference>
<reference evidence="3 4" key="1">
    <citation type="journal article" date="2019" name="PLoS Biol.">
        <title>Sex chromosomes control vertical transmission of feminizing Wolbachia symbionts in an isopod.</title>
        <authorList>
            <person name="Becking T."/>
            <person name="Chebbi M.A."/>
            <person name="Giraud I."/>
            <person name="Moumen B."/>
            <person name="Laverre T."/>
            <person name="Caubet Y."/>
            <person name="Peccoud J."/>
            <person name="Gilbert C."/>
            <person name="Cordaux R."/>
        </authorList>
    </citation>
    <scope>NUCLEOTIDE SEQUENCE [LARGE SCALE GENOMIC DNA]</scope>
    <source>
        <strain evidence="3">ANa2</strain>
        <tissue evidence="3">Whole body excluding digestive tract and cuticle</tissue>
    </source>
</reference>
<gene>
    <name evidence="3" type="ORF">Anas_02657</name>
</gene>
<dbReference type="InterPro" id="IPR000436">
    <property type="entry name" value="Sushi_SCR_CCP_dom"/>
</dbReference>
<keyword evidence="4" id="KW-1185">Reference proteome</keyword>
<evidence type="ECO:0000256" key="1">
    <source>
        <dbReference type="ARBA" id="ARBA00023157"/>
    </source>
</evidence>
<dbReference type="SMART" id="SM00032">
    <property type="entry name" value="CCP"/>
    <property type="match status" value="1"/>
</dbReference>